<dbReference type="CDD" id="cd06579">
    <property type="entry name" value="TM_PBP1_transp_AraH_like"/>
    <property type="match status" value="1"/>
</dbReference>
<evidence type="ECO:0000256" key="11">
    <source>
        <dbReference type="SAM" id="Phobius"/>
    </source>
</evidence>
<keyword evidence="6 11" id="KW-0812">Transmembrane</keyword>
<comment type="function">
    <text evidence="9">Part of the binding-protein-dependent transport system for D-xylose. Probably responsible for the translocation of the substrate across the membrane.</text>
</comment>
<comment type="subcellular location">
    <subcellularLocation>
        <location evidence="1">Cell membrane</location>
        <topology evidence="1">Multi-pass membrane protein</topology>
    </subcellularLocation>
</comment>
<dbReference type="EMBL" id="FQYQ01000009">
    <property type="protein sequence ID" value="SHJ06603.1"/>
    <property type="molecule type" value="Genomic_DNA"/>
</dbReference>
<evidence type="ECO:0000256" key="10">
    <source>
        <dbReference type="ARBA" id="ARBA00035686"/>
    </source>
</evidence>
<keyword evidence="5 12" id="KW-0762">Sugar transport</keyword>
<keyword evidence="2" id="KW-0813">Transport</keyword>
<dbReference type="AlphaFoldDB" id="A0A1M6G9I1"/>
<evidence type="ECO:0000256" key="7">
    <source>
        <dbReference type="ARBA" id="ARBA00022989"/>
    </source>
</evidence>
<dbReference type="PANTHER" id="PTHR32196:SF32">
    <property type="entry name" value="XYLOSE TRANSPORT SYSTEM PERMEASE PROTEIN XYLH"/>
    <property type="match status" value="1"/>
</dbReference>
<feature type="transmembrane region" description="Helical" evidence="11">
    <location>
        <begin position="214"/>
        <end position="232"/>
    </location>
</feature>
<evidence type="ECO:0000256" key="3">
    <source>
        <dbReference type="ARBA" id="ARBA00022475"/>
    </source>
</evidence>
<feature type="transmembrane region" description="Helical" evidence="11">
    <location>
        <begin position="39"/>
        <end position="61"/>
    </location>
</feature>
<gene>
    <name evidence="12" type="ORF">SAMN02745725_01683</name>
</gene>
<evidence type="ECO:0000256" key="8">
    <source>
        <dbReference type="ARBA" id="ARBA00023136"/>
    </source>
</evidence>
<keyword evidence="13" id="KW-1185">Reference proteome</keyword>
<keyword evidence="7 11" id="KW-1133">Transmembrane helix</keyword>
<sequence>MKDKILKIVKENTMLIVLVLVVLFFNTTTHGTMLMPSQFNALITQNAYVYVLATGMLMCMLTGGNIDLSCGSFVCLVGVIGAKVMVNMGAPTIVGILVMLLVGVIYGAILGYVIAYINIPPWIATLAGFLALRGWGVALLNGNSNISPLPPAFCSLFSGKMNDLFGGPRIGGVQYNMTSIVIALIASVIVVFLLFRERATKIKKGYVADSFVKVVVKSVLICFVIMLFGYKFALAGGVPYSLIWVAVIVIIYSFITSKTDIGRYFYTIGGNKEATRLSGIDTKRIMFIAYLNMAVLTVVSAFLTMARFQAANSTAGTNYEMDAISACVVGGVSAYGGSGSVFGMIIGATLIGVINLGMSLMGIDANWQKVVKGVVLLGAVVFEILNNKKTATK</sequence>
<evidence type="ECO:0000313" key="13">
    <source>
        <dbReference type="Proteomes" id="UP000184185"/>
    </source>
</evidence>
<evidence type="ECO:0000313" key="12">
    <source>
        <dbReference type="EMBL" id="SHJ06603.1"/>
    </source>
</evidence>
<evidence type="ECO:0000256" key="5">
    <source>
        <dbReference type="ARBA" id="ARBA00022597"/>
    </source>
</evidence>
<evidence type="ECO:0000256" key="2">
    <source>
        <dbReference type="ARBA" id="ARBA00022448"/>
    </source>
</evidence>
<feature type="transmembrane region" description="Helical" evidence="11">
    <location>
        <begin position="341"/>
        <end position="363"/>
    </location>
</feature>
<keyword evidence="3" id="KW-1003">Cell membrane</keyword>
<dbReference type="Pfam" id="PF02653">
    <property type="entry name" value="BPD_transp_2"/>
    <property type="match status" value="1"/>
</dbReference>
<dbReference type="Proteomes" id="UP000184185">
    <property type="component" value="Unassembled WGS sequence"/>
</dbReference>
<dbReference type="STRING" id="185007.SAMN02910350_01857"/>
<protein>
    <recommendedName>
        <fullName evidence="10">Xylose transport system permease protein XylH</fullName>
    </recommendedName>
</protein>
<evidence type="ECO:0000256" key="6">
    <source>
        <dbReference type="ARBA" id="ARBA00022692"/>
    </source>
</evidence>
<feature type="transmembrane region" description="Helical" evidence="11">
    <location>
        <begin position="238"/>
        <end position="255"/>
    </location>
</feature>
<proteinExistence type="predicted"/>
<accession>A0A1M6G9I1</accession>
<dbReference type="RefSeq" id="WP_278335520.1">
    <property type="nucleotide sequence ID" value="NZ_FQYQ01000009.1"/>
</dbReference>
<dbReference type="GO" id="GO:0005886">
    <property type="term" value="C:plasma membrane"/>
    <property type="evidence" value="ECO:0007669"/>
    <property type="project" value="UniProtKB-SubCell"/>
</dbReference>
<dbReference type="InterPro" id="IPR001851">
    <property type="entry name" value="ABC_transp_permease"/>
</dbReference>
<keyword evidence="8 11" id="KW-0472">Membrane</keyword>
<feature type="transmembrane region" description="Helical" evidence="11">
    <location>
        <begin position="173"/>
        <end position="194"/>
    </location>
</feature>
<feature type="transmembrane region" description="Helical" evidence="11">
    <location>
        <begin position="92"/>
        <end position="115"/>
    </location>
</feature>
<dbReference type="PANTHER" id="PTHR32196">
    <property type="entry name" value="ABC TRANSPORTER PERMEASE PROTEIN YPHD-RELATED-RELATED"/>
    <property type="match status" value="1"/>
</dbReference>
<evidence type="ECO:0000256" key="9">
    <source>
        <dbReference type="ARBA" id="ARBA00035611"/>
    </source>
</evidence>
<dbReference type="GO" id="GO:0022857">
    <property type="term" value="F:transmembrane transporter activity"/>
    <property type="evidence" value="ECO:0007669"/>
    <property type="project" value="InterPro"/>
</dbReference>
<name>A0A1M6G9I1_PSEXY</name>
<reference evidence="12 13" key="1">
    <citation type="submission" date="2016-11" db="EMBL/GenBank/DDBJ databases">
        <authorList>
            <person name="Jaros S."/>
            <person name="Januszkiewicz K."/>
            <person name="Wedrychowicz H."/>
        </authorList>
    </citation>
    <scope>NUCLEOTIDE SEQUENCE [LARGE SCALE GENOMIC DNA]</scope>
    <source>
        <strain evidence="12 13">DSM 14809</strain>
    </source>
</reference>
<evidence type="ECO:0000256" key="1">
    <source>
        <dbReference type="ARBA" id="ARBA00004651"/>
    </source>
</evidence>
<feature type="transmembrane region" description="Helical" evidence="11">
    <location>
        <begin position="12"/>
        <end position="33"/>
    </location>
</feature>
<evidence type="ECO:0000256" key="4">
    <source>
        <dbReference type="ARBA" id="ARBA00022519"/>
    </source>
</evidence>
<organism evidence="12 13">
    <name type="scientific">Pseudobutyrivibrio xylanivorans DSM 14809</name>
    <dbReference type="NCBI Taxonomy" id="1123012"/>
    <lineage>
        <taxon>Bacteria</taxon>
        <taxon>Bacillati</taxon>
        <taxon>Bacillota</taxon>
        <taxon>Clostridia</taxon>
        <taxon>Lachnospirales</taxon>
        <taxon>Lachnospiraceae</taxon>
        <taxon>Pseudobutyrivibrio</taxon>
    </lineage>
</organism>
<keyword evidence="4" id="KW-0997">Cell inner membrane</keyword>
<feature type="transmembrane region" description="Helical" evidence="11">
    <location>
        <begin position="285"/>
        <end position="306"/>
    </location>
</feature>